<feature type="transmembrane region" description="Helical" evidence="9">
    <location>
        <begin position="123"/>
        <end position="148"/>
    </location>
</feature>
<keyword evidence="7 9" id="KW-0472">Membrane</keyword>
<evidence type="ECO:0000256" key="3">
    <source>
        <dbReference type="ARBA" id="ARBA00022475"/>
    </source>
</evidence>
<evidence type="ECO:0000256" key="8">
    <source>
        <dbReference type="ARBA" id="ARBA00038436"/>
    </source>
</evidence>
<dbReference type="Proteomes" id="UP000192569">
    <property type="component" value="Chromosome I"/>
</dbReference>
<accession>A0A1W1W055</accession>
<keyword evidence="2" id="KW-0813">Transport</keyword>
<dbReference type="STRING" id="698762.SAMN00808754_2667"/>
<feature type="transmembrane region" description="Helical" evidence="9">
    <location>
        <begin position="47"/>
        <end position="65"/>
    </location>
</feature>
<dbReference type="PANTHER" id="PTHR35011">
    <property type="entry name" value="2,3-DIKETO-L-GULONATE TRAP TRANSPORTER SMALL PERMEASE PROTEIN YIAM"/>
    <property type="match status" value="1"/>
</dbReference>
<dbReference type="InterPro" id="IPR007387">
    <property type="entry name" value="TRAP_DctQ"/>
</dbReference>
<protein>
    <submittedName>
        <fullName evidence="11">TRAP-type C4-dicarboxylate transport system, small permease component</fullName>
    </submittedName>
</protein>
<evidence type="ECO:0000313" key="11">
    <source>
        <dbReference type="EMBL" id="SMB98985.1"/>
    </source>
</evidence>
<dbReference type="EMBL" id="LT838272">
    <property type="protein sequence ID" value="SMB98985.1"/>
    <property type="molecule type" value="Genomic_DNA"/>
</dbReference>
<organism evidence="11 12">
    <name type="scientific">Thermanaeromonas toyohensis ToBE</name>
    <dbReference type="NCBI Taxonomy" id="698762"/>
    <lineage>
        <taxon>Bacteria</taxon>
        <taxon>Bacillati</taxon>
        <taxon>Bacillota</taxon>
        <taxon>Clostridia</taxon>
        <taxon>Neomoorellales</taxon>
        <taxon>Neomoorellaceae</taxon>
        <taxon>Thermanaeromonas</taxon>
    </lineage>
</organism>
<evidence type="ECO:0000256" key="1">
    <source>
        <dbReference type="ARBA" id="ARBA00004429"/>
    </source>
</evidence>
<keyword evidence="6 9" id="KW-1133">Transmembrane helix</keyword>
<comment type="similarity">
    <text evidence="8">Belongs to the TRAP transporter small permease family.</text>
</comment>
<evidence type="ECO:0000256" key="6">
    <source>
        <dbReference type="ARBA" id="ARBA00022989"/>
    </source>
</evidence>
<evidence type="ECO:0000256" key="7">
    <source>
        <dbReference type="ARBA" id="ARBA00023136"/>
    </source>
</evidence>
<feature type="transmembrane region" description="Helical" evidence="9">
    <location>
        <begin position="86"/>
        <end position="103"/>
    </location>
</feature>
<keyword evidence="3" id="KW-1003">Cell membrane</keyword>
<dbReference type="InterPro" id="IPR055348">
    <property type="entry name" value="DctQ"/>
</dbReference>
<keyword evidence="5 9" id="KW-0812">Transmembrane</keyword>
<keyword evidence="4" id="KW-0997">Cell inner membrane</keyword>
<evidence type="ECO:0000256" key="9">
    <source>
        <dbReference type="SAM" id="Phobius"/>
    </source>
</evidence>
<evidence type="ECO:0000256" key="4">
    <source>
        <dbReference type="ARBA" id="ARBA00022519"/>
    </source>
</evidence>
<proteinExistence type="inferred from homology"/>
<gene>
    <name evidence="11" type="ORF">SAMN00808754_2667</name>
</gene>
<dbReference type="PANTHER" id="PTHR35011:SF2">
    <property type="entry name" value="2,3-DIKETO-L-GULONATE TRAP TRANSPORTER SMALL PERMEASE PROTEIN YIAM"/>
    <property type="match status" value="1"/>
</dbReference>
<name>A0A1W1W055_9FIRM</name>
<dbReference type="GO" id="GO:0022857">
    <property type="term" value="F:transmembrane transporter activity"/>
    <property type="evidence" value="ECO:0007669"/>
    <property type="project" value="TreeGrafter"/>
</dbReference>
<keyword evidence="12" id="KW-1185">Reference proteome</keyword>
<dbReference type="AlphaFoldDB" id="A0A1W1W055"/>
<reference evidence="11 12" key="1">
    <citation type="submission" date="2017-04" db="EMBL/GenBank/DDBJ databases">
        <authorList>
            <person name="Afonso C.L."/>
            <person name="Miller P.J."/>
            <person name="Scott M.A."/>
            <person name="Spackman E."/>
            <person name="Goraichik I."/>
            <person name="Dimitrov K.M."/>
            <person name="Suarez D.L."/>
            <person name="Swayne D.E."/>
        </authorList>
    </citation>
    <scope>NUCLEOTIDE SEQUENCE [LARGE SCALE GENOMIC DNA]</scope>
    <source>
        <strain evidence="11 12">ToBE</strain>
    </source>
</reference>
<dbReference type="OrthoDB" id="9814265at2"/>
<evidence type="ECO:0000313" key="12">
    <source>
        <dbReference type="Proteomes" id="UP000192569"/>
    </source>
</evidence>
<dbReference type="RefSeq" id="WP_084666373.1">
    <property type="nucleotide sequence ID" value="NZ_LT838272.1"/>
</dbReference>
<feature type="transmembrane region" description="Helical" evidence="9">
    <location>
        <begin position="12"/>
        <end position="35"/>
    </location>
</feature>
<comment type="subcellular location">
    <subcellularLocation>
        <location evidence="1">Cell inner membrane</location>
        <topology evidence="1">Multi-pass membrane protein</topology>
    </subcellularLocation>
</comment>
<feature type="domain" description="Tripartite ATP-independent periplasmic transporters DctQ component" evidence="10">
    <location>
        <begin position="23"/>
        <end position="152"/>
    </location>
</feature>
<evidence type="ECO:0000259" key="10">
    <source>
        <dbReference type="Pfam" id="PF04290"/>
    </source>
</evidence>
<sequence>MPKGGAAFIRLLEYIVATLLAGMVVVVFGNVVLRYVFNKTWAWSEEIARFMLVYLVFLGAIIAMYRRQHLGIDILYKIIPPKVQKLFRIISGLLVSLVLIAMVDGGRTMVELGMTWPAPATRIPYGYINAIIPLSAAFMLFIVAGHLVQEFRGRSE</sequence>
<evidence type="ECO:0000256" key="5">
    <source>
        <dbReference type="ARBA" id="ARBA00022692"/>
    </source>
</evidence>
<dbReference type="GO" id="GO:0005886">
    <property type="term" value="C:plasma membrane"/>
    <property type="evidence" value="ECO:0007669"/>
    <property type="project" value="UniProtKB-SubCell"/>
</dbReference>
<evidence type="ECO:0000256" key="2">
    <source>
        <dbReference type="ARBA" id="ARBA00022448"/>
    </source>
</evidence>
<dbReference type="Pfam" id="PF04290">
    <property type="entry name" value="DctQ"/>
    <property type="match status" value="1"/>
</dbReference>
<dbReference type="GO" id="GO:0015740">
    <property type="term" value="P:C4-dicarboxylate transport"/>
    <property type="evidence" value="ECO:0007669"/>
    <property type="project" value="TreeGrafter"/>
</dbReference>